<accession>M4C0P1</accession>
<keyword evidence="2" id="KW-1185">Reference proteome</keyword>
<dbReference type="EnsemblProtists" id="HpaT812570">
    <property type="protein sequence ID" value="HpaP812570"/>
    <property type="gene ID" value="HpaG812570"/>
</dbReference>
<protein>
    <submittedName>
        <fullName evidence="1">Uncharacterized protein</fullName>
    </submittedName>
</protein>
<sequence length="49" mass="6115">MAEVYYRYEEGYLSYNLRRCAEPKEKMELACMMCTMNIVRCHRCWYDNF</sequence>
<proteinExistence type="predicted"/>
<reference evidence="1" key="2">
    <citation type="submission" date="2015-06" db="UniProtKB">
        <authorList>
            <consortium name="EnsemblProtists"/>
        </authorList>
    </citation>
    <scope>IDENTIFICATION</scope>
    <source>
        <strain evidence="1">Emoy2</strain>
    </source>
</reference>
<evidence type="ECO:0000313" key="2">
    <source>
        <dbReference type="Proteomes" id="UP000011713"/>
    </source>
</evidence>
<organism evidence="1 2">
    <name type="scientific">Hyaloperonospora arabidopsidis (strain Emoy2)</name>
    <name type="common">Downy mildew agent</name>
    <name type="synonym">Peronospora arabidopsidis</name>
    <dbReference type="NCBI Taxonomy" id="559515"/>
    <lineage>
        <taxon>Eukaryota</taxon>
        <taxon>Sar</taxon>
        <taxon>Stramenopiles</taxon>
        <taxon>Oomycota</taxon>
        <taxon>Peronosporomycetes</taxon>
        <taxon>Peronosporales</taxon>
        <taxon>Peronosporaceae</taxon>
        <taxon>Hyaloperonospora</taxon>
    </lineage>
</organism>
<dbReference type="EnsemblProtists" id="HpaT812571">
    <property type="protein sequence ID" value="HpaP812571"/>
    <property type="gene ID" value="HpaG812571"/>
</dbReference>
<dbReference type="EMBL" id="JH598078">
    <property type="status" value="NOT_ANNOTATED_CDS"/>
    <property type="molecule type" value="Genomic_DNA"/>
</dbReference>
<dbReference type="VEuPathDB" id="FungiDB:HpaG812571"/>
<dbReference type="InParanoid" id="M4C0P1"/>
<dbReference type="AlphaFoldDB" id="M4C0P1"/>
<dbReference type="HOGENOM" id="CLU_3145681_0_0_1"/>
<dbReference type="Proteomes" id="UP000011713">
    <property type="component" value="Unassembled WGS sequence"/>
</dbReference>
<name>M4C0P1_HYAAE</name>
<reference evidence="2" key="1">
    <citation type="journal article" date="2010" name="Science">
        <title>Signatures of adaptation to obligate biotrophy in the Hyaloperonospora arabidopsidis genome.</title>
        <authorList>
            <person name="Baxter L."/>
            <person name="Tripathy S."/>
            <person name="Ishaque N."/>
            <person name="Boot N."/>
            <person name="Cabral A."/>
            <person name="Kemen E."/>
            <person name="Thines M."/>
            <person name="Ah-Fong A."/>
            <person name="Anderson R."/>
            <person name="Badejoko W."/>
            <person name="Bittner-Eddy P."/>
            <person name="Boore J.L."/>
            <person name="Chibucos M.C."/>
            <person name="Coates M."/>
            <person name="Dehal P."/>
            <person name="Delehaunty K."/>
            <person name="Dong S."/>
            <person name="Downton P."/>
            <person name="Dumas B."/>
            <person name="Fabro G."/>
            <person name="Fronick C."/>
            <person name="Fuerstenberg S.I."/>
            <person name="Fulton L."/>
            <person name="Gaulin E."/>
            <person name="Govers F."/>
            <person name="Hughes L."/>
            <person name="Humphray S."/>
            <person name="Jiang R.H."/>
            <person name="Judelson H."/>
            <person name="Kamoun S."/>
            <person name="Kyung K."/>
            <person name="Meijer H."/>
            <person name="Minx P."/>
            <person name="Morris P."/>
            <person name="Nelson J."/>
            <person name="Phuntumart V."/>
            <person name="Qutob D."/>
            <person name="Rehmany A."/>
            <person name="Rougon-Cardoso A."/>
            <person name="Ryden P."/>
            <person name="Torto-Alalibo T."/>
            <person name="Studholme D."/>
            <person name="Wang Y."/>
            <person name="Win J."/>
            <person name="Wood J."/>
            <person name="Clifton S.W."/>
            <person name="Rogers J."/>
            <person name="Van den Ackerveken G."/>
            <person name="Jones J.D."/>
            <person name="McDowell J.M."/>
            <person name="Beynon J."/>
            <person name="Tyler B.M."/>
        </authorList>
    </citation>
    <scope>NUCLEOTIDE SEQUENCE [LARGE SCALE GENOMIC DNA]</scope>
    <source>
        <strain evidence="2">Emoy2</strain>
    </source>
</reference>
<evidence type="ECO:0000313" key="1">
    <source>
        <dbReference type="EnsemblProtists" id="HpaP812571"/>
    </source>
</evidence>